<evidence type="ECO:0000313" key="2">
    <source>
        <dbReference type="EMBL" id="ASJ72994.1"/>
    </source>
</evidence>
<evidence type="ECO:0000256" key="1">
    <source>
        <dbReference type="SAM" id="MobiDB-lite"/>
    </source>
</evidence>
<name>A0A2Z2P0K1_9GAMM</name>
<organism evidence="2 3">
    <name type="scientific">Granulosicoccus antarcticus IMCC3135</name>
    <dbReference type="NCBI Taxonomy" id="1192854"/>
    <lineage>
        <taxon>Bacteria</taxon>
        <taxon>Pseudomonadati</taxon>
        <taxon>Pseudomonadota</taxon>
        <taxon>Gammaproteobacteria</taxon>
        <taxon>Chromatiales</taxon>
        <taxon>Granulosicoccaceae</taxon>
        <taxon>Granulosicoccus</taxon>
    </lineage>
</organism>
<reference evidence="2 3" key="1">
    <citation type="submission" date="2016-12" db="EMBL/GenBank/DDBJ databases">
        <authorList>
            <person name="Song W.-J."/>
            <person name="Kurnit D.M."/>
        </authorList>
    </citation>
    <scope>NUCLEOTIDE SEQUENCE [LARGE SCALE GENOMIC DNA]</scope>
    <source>
        <strain evidence="2 3">IMCC3135</strain>
    </source>
</reference>
<keyword evidence="3" id="KW-1185">Reference proteome</keyword>
<dbReference type="RefSeq" id="WP_088918251.1">
    <property type="nucleotide sequence ID" value="NZ_CP018632.1"/>
</dbReference>
<evidence type="ECO:0000313" key="3">
    <source>
        <dbReference type="Proteomes" id="UP000250079"/>
    </source>
</evidence>
<gene>
    <name evidence="2" type="ORF">IMCC3135_14545</name>
</gene>
<dbReference type="OrthoDB" id="6113916at2"/>
<dbReference type="Proteomes" id="UP000250079">
    <property type="component" value="Chromosome"/>
</dbReference>
<accession>A0A2Z2P0K1</accession>
<dbReference type="EMBL" id="CP018632">
    <property type="protein sequence ID" value="ASJ72994.1"/>
    <property type="molecule type" value="Genomic_DNA"/>
</dbReference>
<sequence>MPTKQITTDKRDKQKPTSRFQRLWAEAETLARDNAELEKGLDAVVSRINEDIFTAERQLGETIRLFVYRQLEFAHKKSLAKWQRNELNDWINENLSELLAMGLLDEPLQEQLAILRAAEMDIDLDPDSERSAVEQLDDYFGSEAGEPGDEEQGNRSDDLFGEDEDLDDTFEDDEDELAELLRKLHAEFEGAQESMDTPTPPKKKPISDKVFRRLFQQTAAALHPDKETDQSRREEKHALMSELLTARKEHDLITILKLHEQYVNADSDLNSDDEQALEEVLVEYLNQQRERIDEIVSQSPLHQMAFSQFYHKTPATVTRRIDAHLEKIGAKQDALLTVLASVKTLKSFKEILTARYDTQIMRNDWF</sequence>
<dbReference type="AlphaFoldDB" id="A0A2Z2P0K1"/>
<feature type="region of interest" description="Disordered" evidence="1">
    <location>
        <begin position="140"/>
        <end position="167"/>
    </location>
</feature>
<proteinExistence type="predicted"/>
<evidence type="ECO:0008006" key="4">
    <source>
        <dbReference type="Google" id="ProtNLM"/>
    </source>
</evidence>
<dbReference type="KEGG" id="gai:IMCC3135_14545"/>
<protein>
    <recommendedName>
        <fullName evidence="4">J domain-containing protein</fullName>
    </recommendedName>
</protein>